<comment type="subcellular location">
    <subcellularLocation>
        <location evidence="8">Endomembrane system</location>
        <topology evidence="8">Single-pass membrane protein</topology>
    </subcellularLocation>
</comment>
<keyword evidence="6" id="KW-1133">Transmembrane helix</keyword>
<dbReference type="SMART" id="SM00220">
    <property type="entry name" value="S_TKc"/>
    <property type="match status" value="1"/>
</dbReference>
<gene>
    <name evidence="10" type="ORF">KUF71_002131</name>
</gene>
<dbReference type="GO" id="GO:0005789">
    <property type="term" value="C:endoplasmic reticulum membrane"/>
    <property type="evidence" value="ECO:0007669"/>
    <property type="project" value="TreeGrafter"/>
</dbReference>
<keyword evidence="1" id="KW-0808">Transferase</keyword>
<keyword evidence="3" id="KW-0547">Nucleotide-binding</keyword>
<keyword evidence="4 10" id="KW-0418">Kinase</keyword>
<reference evidence="10" key="2">
    <citation type="journal article" date="2023" name="BMC Genomics">
        <title>Pest status, molecular evolution, and epigenetic factors derived from the genome assembly of Frankliniella fusca, a thysanopteran phytovirus vector.</title>
        <authorList>
            <person name="Catto M.A."/>
            <person name="Labadie P.E."/>
            <person name="Jacobson A.L."/>
            <person name="Kennedy G.G."/>
            <person name="Srinivasan R."/>
            <person name="Hunt B.G."/>
        </authorList>
    </citation>
    <scope>NUCLEOTIDE SEQUENCE</scope>
    <source>
        <strain evidence="10">PL_HMW_Pooled</strain>
    </source>
</reference>
<sequence length="373" mass="42401">MQYILSQYERYKVTDQQLCKAQEEMTSLANTYLCYLQSMRRTAEIREVYKGKGERSVKETADMVGFKLPHDPKYVIDIDARLTNDCGVGQFQIPGLNKCHDYLNCSDLNNIKLGKRIGIGSTKIVHLAEWNGVNVALSQLVNKNFTADFHHGLEMLEKYNPSRYVVKLIGFCKKAHVLLTEYHKLGNATSILSLIDKEFGKNNVIVRLKLCLNYAHILQLLHDGPAGTRVMCDSNDLPKLLSQMLITNDYDLVLNDLDALPIVDKNSGIKVICGSKELFGDFVAPEQRWPFGGSFKLAAMPSYDEKTDIWKAADVFKYFISNIDASYDWVQYRLFNLFKSCKSLDPNLRPSARYLVSVLEKIVAEVSLLKTEL</sequence>
<dbReference type="Gene3D" id="1.10.510.10">
    <property type="entry name" value="Transferase(Phosphotransferase) domain 1"/>
    <property type="match status" value="1"/>
</dbReference>
<keyword evidence="7" id="KW-0472">Membrane</keyword>
<dbReference type="GO" id="GO:0004672">
    <property type="term" value="F:protein kinase activity"/>
    <property type="evidence" value="ECO:0007669"/>
    <property type="project" value="InterPro"/>
</dbReference>
<keyword evidence="5" id="KW-0067">ATP-binding</keyword>
<proteinExistence type="predicted"/>
<dbReference type="InterPro" id="IPR000719">
    <property type="entry name" value="Prot_kinase_dom"/>
</dbReference>
<dbReference type="PANTHER" id="PTHR22618:SF2">
    <property type="entry name" value="PROTEIN O-MANNOSE KINASE"/>
    <property type="match status" value="1"/>
</dbReference>
<dbReference type="SUPFAM" id="SSF56112">
    <property type="entry name" value="Protein kinase-like (PK-like)"/>
    <property type="match status" value="1"/>
</dbReference>
<evidence type="ECO:0000256" key="6">
    <source>
        <dbReference type="ARBA" id="ARBA00022989"/>
    </source>
</evidence>
<evidence type="ECO:0000256" key="7">
    <source>
        <dbReference type="ARBA" id="ARBA00023136"/>
    </source>
</evidence>
<accession>A0AAE1LMQ9</accession>
<feature type="domain" description="Protein kinase" evidence="9">
    <location>
        <begin position="111"/>
        <end position="364"/>
    </location>
</feature>
<dbReference type="AlphaFoldDB" id="A0AAE1LMQ9"/>
<dbReference type="PANTHER" id="PTHR22618">
    <property type="entry name" value="PROTEIN O-MANNOSE KINASE"/>
    <property type="match status" value="1"/>
</dbReference>
<evidence type="ECO:0000313" key="10">
    <source>
        <dbReference type="EMBL" id="KAK3923722.1"/>
    </source>
</evidence>
<name>A0AAE1LMQ9_9NEOP</name>
<dbReference type="InterPro" id="IPR011009">
    <property type="entry name" value="Kinase-like_dom_sf"/>
</dbReference>
<keyword evidence="11" id="KW-1185">Reference proteome</keyword>
<evidence type="ECO:0000256" key="4">
    <source>
        <dbReference type="ARBA" id="ARBA00022777"/>
    </source>
</evidence>
<keyword evidence="2" id="KW-0812">Transmembrane</keyword>
<protein>
    <submittedName>
        <fullName evidence="10">Protein O-mannose kinase</fullName>
    </submittedName>
</protein>
<evidence type="ECO:0000313" key="11">
    <source>
        <dbReference type="Proteomes" id="UP001219518"/>
    </source>
</evidence>
<dbReference type="GO" id="GO:0005524">
    <property type="term" value="F:ATP binding"/>
    <property type="evidence" value="ECO:0007669"/>
    <property type="project" value="UniProtKB-KW"/>
</dbReference>
<comment type="caution">
    <text evidence="10">The sequence shown here is derived from an EMBL/GenBank/DDBJ whole genome shotgun (WGS) entry which is preliminary data.</text>
</comment>
<reference evidence="10" key="1">
    <citation type="submission" date="2021-07" db="EMBL/GenBank/DDBJ databases">
        <authorList>
            <person name="Catto M.A."/>
            <person name="Jacobson A."/>
            <person name="Kennedy G."/>
            <person name="Labadie P."/>
            <person name="Hunt B.G."/>
            <person name="Srinivasan R."/>
        </authorList>
    </citation>
    <scope>NUCLEOTIDE SEQUENCE</scope>
    <source>
        <strain evidence="10">PL_HMW_Pooled</strain>
        <tissue evidence="10">Head</tissue>
    </source>
</reference>
<evidence type="ECO:0000259" key="9">
    <source>
        <dbReference type="SMART" id="SM00220"/>
    </source>
</evidence>
<evidence type="ECO:0000256" key="8">
    <source>
        <dbReference type="ARBA" id="ARBA00037847"/>
    </source>
</evidence>
<dbReference type="InterPro" id="IPR039318">
    <property type="entry name" value="POMK"/>
</dbReference>
<dbReference type="Proteomes" id="UP001219518">
    <property type="component" value="Unassembled WGS sequence"/>
</dbReference>
<evidence type="ECO:0000256" key="5">
    <source>
        <dbReference type="ARBA" id="ARBA00022840"/>
    </source>
</evidence>
<organism evidence="10 11">
    <name type="scientific">Frankliniella fusca</name>
    <dbReference type="NCBI Taxonomy" id="407009"/>
    <lineage>
        <taxon>Eukaryota</taxon>
        <taxon>Metazoa</taxon>
        <taxon>Ecdysozoa</taxon>
        <taxon>Arthropoda</taxon>
        <taxon>Hexapoda</taxon>
        <taxon>Insecta</taxon>
        <taxon>Pterygota</taxon>
        <taxon>Neoptera</taxon>
        <taxon>Paraneoptera</taxon>
        <taxon>Thysanoptera</taxon>
        <taxon>Terebrantia</taxon>
        <taxon>Thripoidea</taxon>
        <taxon>Thripidae</taxon>
        <taxon>Frankliniella</taxon>
    </lineage>
</organism>
<dbReference type="GO" id="GO:0019200">
    <property type="term" value="F:carbohydrate kinase activity"/>
    <property type="evidence" value="ECO:0007669"/>
    <property type="project" value="InterPro"/>
</dbReference>
<evidence type="ECO:0000256" key="3">
    <source>
        <dbReference type="ARBA" id="ARBA00022741"/>
    </source>
</evidence>
<dbReference type="EMBL" id="JAHWGI010001149">
    <property type="protein sequence ID" value="KAK3923722.1"/>
    <property type="molecule type" value="Genomic_DNA"/>
</dbReference>
<dbReference type="GO" id="GO:0006493">
    <property type="term" value="P:protein O-linked glycosylation"/>
    <property type="evidence" value="ECO:0007669"/>
    <property type="project" value="InterPro"/>
</dbReference>
<evidence type="ECO:0000256" key="2">
    <source>
        <dbReference type="ARBA" id="ARBA00022692"/>
    </source>
</evidence>
<evidence type="ECO:0000256" key="1">
    <source>
        <dbReference type="ARBA" id="ARBA00022679"/>
    </source>
</evidence>